<dbReference type="Proteomes" id="UP000184038">
    <property type="component" value="Unassembled WGS sequence"/>
</dbReference>
<evidence type="ECO:0000313" key="3">
    <source>
        <dbReference type="Proteomes" id="UP000184038"/>
    </source>
</evidence>
<gene>
    <name evidence="2" type="ORF">SAMN02746066_02269</name>
</gene>
<dbReference type="AlphaFoldDB" id="A0A1M7JHF2"/>
<name>A0A1M7JHF2_9FIRM</name>
<feature type="compositionally biased region" description="Basic and acidic residues" evidence="1">
    <location>
        <begin position="145"/>
        <end position="216"/>
    </location>
</feature>
<feature type="compositionally biased region" description="Acidic residues" evidence="1">
    <location>
        <begin position="239"/>
        <end position="250"/>
    </location>
</feature>
<organism evidence="2 3">
    <name type="scientific">Anaerosporobacter mobilis DSM 15930</name>
    <dbReference type="NCBI Taxonomy" id="1120996"/>
    <lineage>
        <taxon>Bacteria</taxon>
        <taxon>Bacillati</taxon>
        <taxon>Bacillota</taxon>
        <taxon>Clostridia</taxon>
        <taxon>Lachnospirales</taxon>
        <taxon>Lachnospiraceae</taxon>
        <taxon>Anaerosporobacter</taxon>
    </lineage>
</organism>
<feature type="compositionally biased region" description="Basic and acidic residues" evidence="1">
    <location>
        <begin position="102"/>
        <end position="119"/>
    </location>
</feature>
<keyword evidence="3" id="KW-1185">Reference proteome</keyword>
<dbReference type="EMBL" id="FRCP01000011">
    <property type="protein sequence ID" value="SHM52223.1"/>
    <property type="molecule type" value="Genomic_DNA"/>
</dbReference>
<feature type="compositionally biased region" description="Basic and acidic residues" evidence="1">
    <location>
        <begin position="51"/>
        <end position="61"/>
    </location>
</feature>
<proteinExistence type="predicted"/>
<reference evidence="2 3" key="1">
    <citation type="submission" date="2016-11" db="EMBL/GenBank/DDBJ databases">
        <authorList>
            <person name="Jaros S."/>
            <person name="Januszkiewicz K."/>
            <person name="Wedrychowicz H."/>
        </authorList>
    </citation>
    <scope>NUCLEOTIDE SEQUENCE [LARGE SCALE GENOMIC DNA]</scope>
    <source>
        <strain evidence="2 3">DSM 15930</strain>
    </source>
</reference>
<evidence type="ECO:0000256" key="1">
    <source>
        <dbReference type="SAM" id="MobiDB-lite"/>
    </source>
</evidence>
<dbReference type="STRING" id="1120996.SAMN02746066_02269"/>
<feature type="compositionally biased region" description="Basic and acidic residues" evidence="1">
    <location>
        <begin position="32"/>
        <end position="41"/>
    </location>
</feature>
<evidence type="ECO:0000313" key="2">
    <source>
        <dbReference type="EMBL" id="SHM52223.1"/>
    </source>
</evidence>
<protein>
    <submittedName>
        <fullName evidence="2">Uncharacterized protein</fullName>
    </submittedName>
</protein>
<accession>A0A1M7JHF2</accession>
<sequence>MLLKGIIENTYLLNIHSLGGEHSVVTSNANDSRPRENRSNETRSNNYKPRVNRDNENRGEGRTYNGNRENRPFNKEGRPYNKDAKPFNKESRPYNRQGDSNNRTDRPARPYKRDGETSERTGGYQRDNNGFRGKDTRGGSYNSYNKDRGFNKDRDDADRNEGRSGKSYGSKDQRMKDAPTKEKEQQPDKFETIKRLEREKKAMQKKQESKKTEKQAKPQMKQKRTNNIDWTRGYQNGLYDDDDEDYTMLM</sequence>
<feature type="region of interest" description="Disordered" evidence="1">
    <location>
        <begin position="25"/>
        <end position="250"/>
    </location>
</feature>
<feature type="compositionally biased region" description="Basic and acidic residues" evidence="1">
    <location>
        <begin position="68"/>
        <end position="93"/>
    </location>
</feature>